<keyword evidence="5" id="KW-1185">Reference proteome</keyword>
<name>E1X4R9_HALMS</name>
<dbReference type="EMBL" id="FQ312005">
    <property type="protein sequence ID" value="CBW27145.1"/>
    <property type="molecule type" value="Genomic_DNA"/>
</dbReference>
<dbReference type="PATRIC" id="fig|862908.3.peg.2235"/>
<dbReference type="HOGENOM" id="CLU_000445_69_12_7"/>
<evidence type="ECO:0000313" key="4">
    <source>
        <dbReference type="EMBL" id="CBW27145.1"/>
    </source>
</evidence>
<accession>E1X4R9</accession>
<organism evidence="4 5">
    <name type="scientific">Halobacteriovorax marinus (strain ATCC BAA-682 / DSM 15412 / SJ)</name>
    <name type="common">Bacteriovorax marinus</name>
    <dbReference type="NCBI Taxonomy" id="862908"/>
    <lineage>
        <taxon>Bacteria</taxon>
        <taxon>Pseudomonadati</taxon>
        <taxon>Bdellovibrionota</taxon>
        <taxon>Bacteriovoracia</taxon>
        <taxon>Bacteriovoracales</taxon>
        <taxon>Halobacteriovoraceae</taxon>
        <taxon>Halobacteriovorax</taxon>
    </lineage>
</organism>
<dbReference type="PROSITE" id="PS50110">
    <property type="entry name" value="RESPONSE_REGULATORY"/>
    <property type="match status" value="1"/>
</dbReference>
<dbReference type="OrthoDB" id="9801101at2"/>
<dbReference type="GO" id="GO:0000160">
    <property type="term" value="P:phosphorelay signal transduction system"/>
    <property type="evidence" value="ECO:0007669"/>
    <property type="project" value="InterPro"/>
</dbReference>
<dbReference type="STRING" id="862908.BMS_2347"/>
<dbReference type="InterPro" id="IPR050595">
    <property type="entry name" value="Bact_response_regulator"/>
</dbReference>
<dbReference type="SMART" id="SM00448">
    <property type="entry name" value="REC"/>
    <property type="match status" value="1"/>
</dbReference>
<dbReference type="InterPro" id="IPR011006">
    <property type="entry name" value="CheY-like_superfamily"/>
</dbReference>
<dbReference type="PANTHER" id="PTHR44591">
    <property type="entry name" value="STRESS RESPONSE REGULATOR PROTEIN 1"/>
    <property type="match status" value="1"/>
</dbReference>
<feature type="modified residue" description="4-aspartylphosphate" evidence="2">
    <location>
        <position position="63"/>
    </location>
</feature>
<evidence type="ECO:0000313" key="5">
    <source>
        <dbReference type="Proteomes" id="UP000008963"/>
    </source>
</evidence>
<reference evidence="5" key="1">
    <citation type="journal article" date="2013" name="ISME J.">
        <title>A small predatory core genome in the divergent marine Bacteriovorax marinus SJ and the terrestrial Bdellovibrio bacteriovorus.</title>
        <authorList>
            <person name="Crossman L.C."/>
            <person name="Chen H."/>
            <person name="Cerdeno-Tarraga A.M."/>
            <person name="Brooks K."/>
            <person name="Quail M.A."/>
            <person name="Pineiro S.A."/>
            <person name="Hobley L."/>
            <person name="Sockett R.E."/>
            <person name="Bentley S.D."/>
            <person name="Parkhill J."/>
            <person name="Williams H.N."/>
            <person name="Stine O.C."/>
        </authorList>
    </citation>
    <scope>NUCLEOTIDE SEQUENCE [LARGE SCALE GENOMIC DNA]</scope>
    <source>
        <strain evidence="5">ATCC BAA-682 / DSM 15412 / SJ</strain>
    </source>
</reference>
<dbReference type="Gene3D" id="3.40.50.2300">
    <property type="match status" value="1"/>
</dbReference>
<sequence length="135" mass="15643">MKVNPNMSILIVDDDKDIINYIKTLLRKHGFRNIHTAVNGVIALDYIEQSFIDNKKVDMILADWKMPELDGIHFLDYLKRNEDFSDIPFLMVTSDSERLHVVEAINHGVSQYLIKPFDERGLINKISDVLKRKSA</sequence>
<dbReference type="Pfam" id="PF00072">
    <property type="entry name" value="Response_reg"/>
    <property type="match status" value="1"/>
</dbReference>
<dbReference type="eggNOG" id="COG0745">
    <property type="taxonomic scope" value="Bacteria"/>
</dbReference>
<dbReference type="PANTHER" id="PTHR44591:SF3">
    <property type="entry name" value="RESPONSE REGULATORY DOMAIN-CONTAINING PROTEIN"/>
    <property type="match status" value="1"/>
</dbReference>
<dbReference type="KEGG" id="bmx:BMS_2347"/>
<protein>
    <submittedName>
        <fullName evidence="4">Chemotaxis regulatory protein</fullName>
    </submittedName>
</protein>
<keyword evidence="1 2" id="KW-0597">Phosphoprotein</keyword>
<evidence type="ECO:0000256" key="1">
    <source>
        <dbReference type="ARBA" id="ARBA00022553"/>
    </source>
</evidence>
<dbReference type="Proteomes" id="UP000008963">
    <property type="component" value="Chromosome"/>
</dbReference>
<dbReference type="RefSeq" id="WP_014244922.1">
    <property type="nucleotide sequence ID" value="NC_016620.1"/>
</dbReference>
<evidence type="ECO:0000259" key="3">
    <source>
        <dbReference type="PROSITE" id="PS50110"/>
    </source>
</evidence>
<evidence type="ECO:0000256" key="2">
    <source>
        <dbReference type="PROSITE-ProRule" id="PRU00169"/>
    </source>
</evidence>
<dbReference type="InterPro" id="IPR001789">
    <property type="entry name" value="Sig_transdc_resp-reg_receiver"/>
</dbReference>
<proteinExistence type="predicted"/>
<gene>
    <name evidence="4" type="ordered locus">BMS_2347</name>
</gene>
<dbReference type="AlphaFoldDB" id="E1X4R9"/>
<feature type="domain" description="Response regulatory" evidence="3">
    <location>
        <begin position="8"/>
        <end position="130"/>
    </location>
</feature>
<dbReference type="SUPFAM" id="SSF52172">
    <property type="entry name" value="CheY-like"/>
    <property type="match status" value="1"/>
</dbReference>